<evidence type="ECO:0000313" key="4">
    <source>
        <dbReference type="EnsemblMetazoa" id="HelroP160471"/>
    </source>
</evidence>
<dbReference type="Gene3D" id="2.60.120.10">
    <property type="entry name" value="Jelly Rolls"/>
    <property type="match status" value="1"/>
</dbReference>
<dbReference type="EnsemblMetazoa" id="HelroT160471">
    <property type="protein sequence ID" value="HelroP160471"/>
    <property type="gene ID" value="HelroG160471"/>
</dbReference>
<dbReference type="HOGENOM" id="CLU_017405_0_0_1"/>
<dbReference type="RefSeq" id="XP_009015675.1">
    <property type="nucleotide sequence ID" value="XM_009017427.1"/>
</dbReference>
<dbReference type="PANTHER" id="PTHR12461">
    <property type="entry name" value="HYPOXIA-INDUCIBLE FACTOR 1 ALPHA INHIBITOR-RELATED"/>
    <property type="match status" value="1"/>
</dbReference>
<feature type="domain" description="JmjC" evidence="2">
    <location>
        <begin position="136"/>
        <end position="581"/>
    </location>
</feature>
<feature type="compositionally biased region" description="Low complexity" evidence="1">
    <location>
        <begin position="660"/>
        <end position="673"/>
    </location>
</feature>
<gene>
    <name evidence="4" type="primary">20198755</name>
    <name evidence="3" type="ORF">HELRODRAFT_160471</name>
</gene>
<feature type="compositionally biased region" description="Acidic residues" evidence="1">
    <location>
        <begin position="608"/>
        <end position="635"/>
    </location>
</feature>
<keyword evidence="5" id="KW-1185">Reference proteome</keyword>
<dbReference type="STRING" id="6412.T1EQA5"/>
<organism evidence="4 5">
    <name type="scientific">Helobdella robusta</name>
    <name type="common">Californian leech</name>
    <dbReference type="NCBI Taxonomy" id="6412"/>
    <lineage>
        <taxon>Eukaryota</taxon>
        <taxon>Metazoa</taxon>
        <taxon>Spiralia</taxon>
        <taxon>Lophotrochozoa</taxon>
        <taxon>Annelida</taxon>
        <taxon>Clitellata</taxon>
        <taxon>Hirudinea</taxon>
        <taxon>Rhynchobdellida</taxon>
        <taxon>Glossiphoniidae</taxon>
        <taxon>Helobdella</taxon>
    </lineage>
</organism>
<dbReference type="Gene3D" id="2.60.120.650">
    <property type="entry name" value="Cupin"/>
    <property type="match status" value="1"/>
</dbReference>
<dbReference type="EMBL" id="AMQM01000602">
    <property type="status" value="NOT_ANNOTATED_CDS"/>
    <property type="molecule type" value="Genomic_DNA"/>
</dbReference>
<dbReference type="AlphaFoldDB" id="T1EQA5"/>
<dbReference type="InterPro" id="IPR014710">
    <property type="entry name" value="RmlC-like_jellyroll"/>
</dbReference>
<proteinExistence type="predicted"/>
<reference evidence="4" key="3">
    <citation type="submission" date="2015-06" db="UniProtKB">
        <authorList>
            <consortium name="EnsemblMetazoa"/>
        </authorList>
    </citation>
    <scope>IDENTIFICATION</scope>
</reference>
<dbReference type="OrthoDB" id="415358at2759"/>
<protein>
    <recommendedName>
        <fullName evidence="2">JmjC domain-containing protein</fullName>
    </recommendedName>
</protein>
<feature type="compositionally biased region" description="Acidic residues" evidence="1">
    <location>
        <begin position="300"/>
        <end position="314"/>
    </location>
</feature>
<feature type="compositionally biased region" description="Basic and acidic residues" evidence="1">
    <location>
        <begin position="636"/>
        <end position="655"/>
    </location>
</feature>
<evidence type="ECO:0000256" key="1">
    <source>
        <dbReference type="SAM" id="MobiDB-lite"/>
    </source>
</evidence>
<feature type="region of interest" description="Disordered" evidence="1">
    <location>
        <begin position="608"/>
        <end position="685"/>
    </location>
</feature>
<dbReference type="PANTHER" id="PTHR12461:SF100">
    <property type="entry name" value="JMJC DOMAIN-CONTAINING PROTEIN 4"/>
    <property type="match status" value="1"/>
</dbReference>
<dbReference type="InParanoid" id="T1EQA5"/>
<dbReference type="EMBL" id="KB096324">
    <property type="protein sequence ID" value="ESO06307.1"/>
    <property type="molecule type" value="Genomic_DNA"/>
</dbReference>
<dbReference type="SUPFAM" id="SSF51197">
    <property type="entry name" value="Clavaminate synthase-like"/>
    <property type="match status" value="2"/>
</dbReference>
<reference evidence="5" key="1">
    <citation type="submission" date="2012-12" db="EMBL/GenBank/DDBJ databases">
        <authorList>
            <person name="Hellsten U."/>
            <person name="Grimwood J."/>
            <person name="Chapman J.A."/>
            <person name="Shapiro H."/>
            <person name="Aerts A."/>
            <person name="Otillar R.P."/>
            <person name="Terry A.Y."/>
            <person name="Boore J.L."/>
            <person name="Simakov O."/>
            <person name="Marletaz F."/>
            <person name="Cho S.-J."/>
            <person name="Edsinger-Gonzales E."/>
            <person name="Havlak P."/>
            <person name="Kuo D.-H."/>
            <person name="Larsson T."/>
            <person name="Lv J."/>
            <person name="Arendt D."/>
            <person name="Savage R."/>
            <person name="Osoegawa K."/>
            <person name="de Jong P."/>
            <person name="Lindberg D.R."/>
            <person name="Seaver E.C."/>
            <person name="Weisblat D.A."/>
            <person name="Putnam N.H."/>
            <person name="Grigoriev I.V."/>
            <person name="Rokhsar D.S."/>
        </authorList>
    </citation>
    <scope>NUCLEOTIDE SEQUENCE</scope>
</reference>
<dbReference type="PROSITE" id="PS51184">
    <property type="entry name" value="JMJC"/>
    <property type="match status" value="1"/>
</dbReference>
<dbReference type="GeneID" id="20198755"/>
<reference evidence="3 5" key="2">
    <citation type="journal article" date="2013" name="Nature">
        <title>Insights into bilaterian evolution from three spiralian genomes.</title>
        <authorList>
            <person name="Simakov O."/>
            <person name="Marletaz F."/>
            <person name="Cho S.J."/>
            <person name="Edsinger-Gonzales E."/>
            <person name="Havlak P."/>
            <person name="Hellsten U."/>
            <person name="Kuo D.H."/>
            <person name="Larsson T."/>
            <person name="Lv J."/>
            <person name="Arendt D."/>
            <person name="Savage R."/>
            <person name="Osoegawa K."/>
            <person name="de Jong P."/>
            <person name="Grimwood J."/>
            <person name="Chapman J.A."/>
            <person name="Shapiro H."/>
            <person name="Aerts A."/>
            <person name="Otillar R.P."/>
            <person name="Terry A.Y."/>
            <person name="Boore J.L."/>
            <person name="Grigoriev I.V."/>
            <person name="Lindberg D.R."/>
            <person name="Seaver E.C."/>
            <person name="Weisblat D.A."/>
            <person name="Putnam N.H."/>
            <person name="Rokhsar D.S."/>
        </authorList>
    </citation>
    <scope>NUCLEOTIDE SEQUENCE</scope>
</reference>
<dbReference type="Proteomes" id="UP000015101">
    <property type="component" value="Unassembled WGS sequence"/>
</dbReference>
<dbReference type="CTD" id="20198755"/>
<dbReference type="InterPro" id="IPR003347">
    <property type="entry name" value="JmjC_dom"/>
</dbReference>
<evidence type="ECO:0000313" key="5">
    <source>
        <dbReference type="Proteomes" id="UP000015101"/>
    </source>
</evidence>
<feature type="region of interest" description="Disordered" evidence="1">
    <location>
        <begin position="300"/>
        <end position="348"/>
    </location>
</feature>
<dbReference type="Pfam" id="PF13621">
    <property type="entry name" value="Cupin_8"/>
    <property type="match status" value="1"/>
</dbReference>
<accession>T1EQA5</accession>
<name>T1EQA5_HELRO</name>
<dbReference type="InterPro" id="IPR041667">
    <property type="entry name" value="Cupin_8"/>
</dbReference>
<dbReference type="eggNOG" id="KOG2508">
    <property type="taxonomic scope" value="Eukaryota"/>
</dbReference>
<evidence type="ECO:0000313" key="3">
    <source>
        <dbReference type="EMBL" id="ESO06307.1"/>
    </source>
</evidence>
<evidence type="ECO:0000259" key="2">
    <source>
        <dbReference type="PROSITE" id="PS51184"/>
    </source>
</evidence>
<dbReference type="FunFam" id="2.60.120.650:FF:000091">
    <property type="entry name" value="Chromosome 10, whole genome shotgun sequence"/>
    <property type="match status" value="1"/>
</dbReference>
<sequence>MSTASFVRYNGYVPSKKYDGVSRLTTDTTPEDFFHQFIHLRKPAVITNVLLSGEWKTSSWTKSYLMDTCGPANVLIEKLEQHKDQKFGYDVPKINMRYSEFLREINAGNDRFYLTTQDLEKDHSTLDDYGMPESIMSEPLISLKNDFPIRPKLLGHLIPHQISLWQGFSKNGSSSGLHHDFHDNLFRLFPPSNIEKLKISGKPIVVYENGLIVYENKKHPGIIPVRSDGLPMSFIARMKRNKASGELNRAERELAKLESSSLRFNLVDSERLCKITKLKEEIDTWEKELDEALQELLGYDDSDADDYDDDDEDKNELRGIGGDDTGEGVISINDDSDEDGVDHDVSSASTDLTSANISGDAINTDKVNANNVNEVDLSEPPVCKKLCLDSDAALEFNVNENNIEVTSNTTCNLKSDDHLQASILDDEKNNVKLASKLKPSYKEVASSEINTNSILPNHFCRVELPTNTDDEIEIFNCFNEDSDDLRCLVVTLGPGEALYLPASWFHEVTSYSQECTSKDDEKNNNADGDVTSNNFMAECRTGGCDGGKDTAENFQDHLALNYWFYPPNGSSYQQPYIDNFWKERFEAIEQDGGLFKKRKQSRSVDDDVICLDSEDDDDGYDEESDKDDEDDYNDVSDEKSNDGKIEKNFRDEKDFCNNVSSSSHSNELSSSKSAPFVIDEDDDSD</sequence>
<dbReference type="GO" id="GO:0016706">
    <property type="term" value="F:2-oxoglutarate-dependent dioxygenase activity"/>
    <property type="evidence" value="ECO:0000318"/>
    <property type="project" value="GO_Central"/>
</dbReference>
<dbReference type="KEGG" id="hro:HELRODRAFT_160471"/>